<proteinExistence type="predicted"/>
<dbReference type="KEGG" id="mis:MICPUN_62846"/>
<feature type="transmembrane region" description="Helical" evidence="2">
    <location>
        <begin position="79"/>
        <end position="96"/>
    </location>
</feature>
<feature type="region of interest" description="Disordered" evidence="1">
    <location>
        <begin position="532"/>
        <end position="565"/>
    </location>
</feature>
<feature type="transmembrane region" description="Helical" evidence="2">
    <location>
        <begin position="389"/>
        <end position="407"/>
    </location>
</feature>
<feature type="transmembrane region" description="Helical" evidence="2">
    <location>
        <begin position="41"/>
        <end position="59"/>
    </location>
</feature>
<evidence type="ECO:0000313" key="4">
    <source>
        <dbReference type="Proteomes" id="UP000002009"/>
    </source>
</evidence>
<evidence type="ECO:0000256" key="2">
    <source>
        <dbReference type="SAM" id="Phobius"/>
    </source>
</evidence>
<reference evidence="3 4" key="1">
    <citation type="journal article" date="2009" name="Science">
        <title>Green evolution and dynamic adaptations revealed by genomes of the marine picoeukaryotes Micromonas.</title>
        <authorList>
            <person name="Worden A.Z."/>
            <person name="Lee J.H."/>
            <person name="Mock T."/>
            <person name="Rouze P."/>
            <person name="Simmons M.P."/>
            <person name="Aerts A.L."/>
            <person name="Allen A.E."/>
            <person name="Cuvelier M.L."/>
            <person name="Derelle E."/>
            <person name="Everett M.V."/>
            <person name="Foulon E."/>
            <person name="Grimwood J."/>
            <person name="Gundlach H."/>
            <person name="Henrissat B."/>
            <person name="Napoli C."/>
            <person name="McDonald S.M."/>
            <person name="Parker M.S."/>
            <person name="Rombauts S."/>
            <person name="Salamov A."/>
            <person name="Von Dassow P."/>
            <person name="Badger J.H."/>
            <person name="Coutinho P.M."/>
            <person name="Demir E."/>
            <person name="Dubchak I."/>
            <person name="Gentemann C."/>
            <person name="Eikrem W."/>
            <person name="Gready J.E."/>
            <person name="John U."/>
            <person name="Lanier W."/>
            <person name="Lindquist E.A."/>
            <person name="Lucas S."/>
            <person name="Mayer K.F."/>
            <person name="Moreau H."/>
            <person name="Not F."/>
            <person name="Otillar R."/>
            <person name="Panaud O."/>
            <person name="Pangilinan J."/>
            <person name="Paulsen I."/>
            <person name="Piegu B."/>
            <person name="Poliakov A."/>
            <person name="Robbens S."/>
            <person name="Schmutz J."/>
            <person name="Toulza E."/>
            <person name="Wyss T."/>
            <person name="Zelensky A."/>
            <person name="Zhou K."/>
            <person name="Armbrust E.V."/>
            <person name="Bhattacharya D."/>
            <person name="Goodenough U.W."/>
            <person name="Van de Peer Y."/>
            <person name="Grigoriev I.V."/>
        </authorList>
    </citation>
    <scope>NUCLEOTIDE SEQUENCE [LARGE SCALE GENOMIC DNA]</scope>
    <source>
        <strain evidence="4">RCC299 / NOUM17</strain>
    </source>
</reference>
<feature type="transmembrane region" description="Helical" evidence="2">
    <location>
        <begin position="436"/>
        <end position="459"/>
    </location>
</feature>
<keyword evidence="2" id="KW-0812">Transmembrane</keyword>
<dbReference type="Proteomes" id="UP000002009">
    <property type="component" value="Chromosome 12"/>
</dbReference>
<evidence type="ECO:0000256" key="1">
    <source>
        <dbReference type="SAM" id="MobiDB-lite"/>
    </source>
</evidence>
<feature type="transmembrane region" description="Helical" evidence="2">
    <location>
        <begin position="108"/>
        <end position="127"/>
    </location>
</feature>
<name>C1FJV9_MICCC</name>
<accession>C1FJV9</accession>
<protein>
    <submittedName>
        <fullName evidence="3">Uncharacterized protein</fullName>
    </submittedName>
</protein>
<dbReference type="InParanoid" id="C1FJV9"/>
<dbReference type="EMBL" id="CP001577">
    <property type="protein sequence ID" value="ACO70414.1"/>
    <property type="molecule type" value="Genomic_DNA"/>
</dbReference>
<dbReference type="GeneID" id="8248295"/>
<organism evidence="3 4">
    <name type="scientific">Micromonas commoda (strain RCC299 / NOUM17 / CCMP2709)</name>
    <name type="common">Picoplanktonic green alga</name>
    <dbReference type="NCBI Taxonomy" id="296587"/>
    <lineage>
        <taxon>Eukaryota</taxon>
        <taxon>Viridiplantae</taxon>
        <taxon>Chlorophyta</taxon>
        <taxon>Mamiellophyceae</taxon>
        <taxon>Mamiellales</taxon>
        <taxon>Mamiellaceae</taxon>
        <taxon>Micromonas</taxon>
    </lineage>
</organism>
<keyword evidence="2" id="KW-1133">Transmembrane helix</keyword>
<evidence type="ECO:0000313" key="3">
    <source>
        <dbReference type="EMBL" id="ACO70414.1"/>
    </source>
</evidence>
<keyword evidence="4" id="KW-1185">Reference proteome</keyword>
<sequence length="565" mass="63761">MSGRRSGGQWEAPSQVPFVVAAFRAWERTELITTDRLCTRIILWHSFLRLFLSASQSLFGLSSSWPEASLKGSQESRMWSLAGVLIVMVAHTWIMSARRVWYEAHREAVVVVVRFLTFTIPMAGYVLSGAWEVSRANLVVSRLLWGLLSTVGWHVDNLMSLVLQLTIFVMLRMGLALKVLVHDDNEIWRCSPLGLCWPTSRMPAARQAELSLERGFSFSTRGLIFDFFFLVVAPALILLVKARHSRLMFEVEVHRARASRGGSGVSDARGASRTSGVYVGHNFATINLLWERTRAWAPLLEFRDRAKEARFERWHRSHMVTADIVKCFITMMSSLAFHRRVLAEYTTPPDTLPNTLIFFGSNLLQAFVAVSNRRMYVQHRTSIMSVMRLLLYANSLLIFIGVAKVVYKQGKGADINIGADLHFILIGVLQGIGMHLLLRTLIAVMAGWGIMTVICRYVIKDLPTLSEAEGVVHLFQAEKLGLTFDWLKVMTGTEVLIFLFGIYAAVTVITSVLVEMYCRRLFRMMQEGADIQHGGGRSETLGQVLSEAGPTRRSERRRTSATTRR</sequence>
<keyword evidence="2" id="KW-0472">Membrane</keyword>
<gene>
    <name evidence="3" type="ORF">MICPUN_62846</name>
</gene>
<feature type="transmembrane region" description="Helical" evidence="2">
    <location>
        <begin position="495"/>
        <end position="518"/>
    </location>
</feature>
<dbReference type="RefSeq" id="XP_002509156.1">
    <property type="nucleotide sequence ID" value="XM_002509110.1"/>
</dbReference>
<feature type="transmembrane region" description="Helical" evidence="2">
    <location>
        <begin position="222"/>
        <end position="240"/>
    </location>
</feature>
<dbReference type="AlphaFoldDB" id="C1FJV9"/>